<name>A0AAV7RJF8_PLEWA</name>
<dbReference type="AlphaFoldDB" id="A0AAV7RJF8"/>
<feature type="region of interest" description="Disordered" evidence="1">
    <location>
        <begin position="1"/>
        <end position="114"/>
    </location>
</feature>
<organism evidence="2 3">
    <name type="scientific">Pleurodeles waltl</name>
    <name type="common">Iberian ribbed newt</name>
    <dbReference type="NCBI Taxonomy" id="8319"/>
    <lineage>
        <taxon>Eukaryota</taxon>
        <taxon>Metazoa</taxon>
        <taxon>Chordata</taxon>
        <taxon>Craniata</taxon>
        <taxon>Vertebrata</taxon>
        <taxon>Euteleostomi</taxon>
        <taxon>Amphibia</taxon>
        <taxon>Batrachia</taxon>
        <taxon>Caudata</taxon>
        <taxon>Salamandroidea</taxon>
        <taxon>Salamandridae</taxon>
        <taxon>Pleurodelinae</taxon>
        <taxon>Pleurodeles</taxon>
    </lineage>
</organism>
<keyword evidence="3" id="KW-1185">Reference proteome</keyword>
<dbReference type="Proteomes" id="UP001066276">
    <property type="component" value="Chromosome 5"/>
</dbReference>
<accession>A0AAV7RJF8</accession>
<proteinExistence type="predicted"/>
<evidence type="ECO:0000256" key="1">
    <source>
        <dbReference type="SAM" id="MobiDB-lite"/>
    </source>
</evidence>
<gene>
    <name evidence="2" type="ORF">NDU88_004537</name>
</gene>
<sequence length="114" mass="11682">MTRGGQAPVARCGVPDGAQSRSEIALGDGPGRRVGAPEIPSGAGGGRLHPACGTTTLRSGRGGTEAWRVRAQIQGRGDPEWADPGVLMAAGPWAGEGDFGNQRRGPNWSILRLG</sequence>
<comment type="caution">
    <text evidence="2">The sequence shown here is derived from an EMBL/GenBank/DDBJ whole genome shotgun (WGS) entry which is preliminary data.</text>
</comment>
<dbReference type="EMBL" id="JANPWB010000009">
    <property type="protein sequence ID" value="KAJ1151757.1"/>
    <property type="molecule type" value="Genomic_DNA"/>
</dbReference>
<evidence type="ECO:0000313" key="3">
    <source>
        <dbReference type="Proteomes" id="UP001066276"/>
    </source>
</evidence>
<protein>
    <submittedName>
        <fullName evidence="2">Uncharacterized protein</fullName>
    </submittedName>
</protein>
<evidence type="ECO:0000313" key="2">
    <source>
        <dbReference type="EMBL" id="KAJ1151757.1"/>
    </source>
</evidence>
<reference evidence="2" key="1">
    <citation type="journal article" date="2022" name="bioRxiv">
        <title>Sequencing and chromosome-scale assembly of the giantPleurodeles waltlgenome.</title>
        <authorList>
            <person name="Brown T."/>
            <person name="Elewa A."/>
            <person name="Iarovenko S."/>
            <person name="Subramanian E."/>
            <person name="Araus A.J."/>
            <person name="Petzold A."/>
            <person name="Susuki M."/>
            <person name="Suzuki K.-i.T."/>
            <person name="Hayashi T."/>
            <person name="Toyoda A."/>
            <person name="Oliveira C."/>
            <person name="Osipova E."/>
            <person name="Leigh N.D."/>
            <person name="Simon A."/>
            <person name="Yun M.H."/>
        </authorList>
    </citation>
    <scope>NUCLEOTIDE SEQUENCE</scope>
    <source>
        <strain evidence="2">20211129_DDA</strain>
        <tissue evidence="2">Liver</tissue>
    </source>
</reference>